<dbReference type="PANTHER" id="PTHR30492">
    <property type="entry name" value="METHYLGLYOXAL SYNTHASE"/>
    <property type="match status" value="1"/>
</dbReference>
<dbReference type="KEGG" id="gyu:FE374_01365"/>
<dbReference type="GO" id="GO:0005829">
    <property type="term" value="C:cytosol"/>
    <property type="evidence" value="ECO:0007669"/>
    <property type="project" value="TreeGrafter"/>
</dbReference>
<dbReference type="InterPro" id="IPR045540">
    <property type="entry name" value="YegS/DAGK_C"/>
</dbReference>
<dbReference type="InterPro" id="IPR016064">
    <property type="entry name" value="NAD/diacylglycerol_kinase_sf"/>
</dbReference>
<evidence type="ECO:0000256" key="1">
    <source>
        <dbReference type="SAM" id="MobiDB-lite"/>
    </source>
</evidence>
<dbReference type="EMBL" id="CP040915">
    <property type="protein sequence ID" value="QDC23458.1"/>
    <property type="molecule type" value="Genomic_DNA"/>
</dbReference>
<dbReference type="GO" id="GO:0008929">
    <property type="term" value="F:methylglyoxal synthase activity"/>
    <property type="evidence" value="ECO:0007669"/>
    <property type="project" value="InterPro"/>
</dbReference>
<evidence type="ECO:0000313" key="4">
    <source>
        <dbReference type="Proteomes" id="UP000314616"/>
    </source>
</evidence>
<dbReference type="Pfam" id="PF00781">
    <property type="entry name" value="DAGK_cat"/>
    <property type="match status" value="1"/>
</dbReference>
<sequence>MTWEAWVALAALLVALLALAMSVVAWRAALPRTPTFSYEDPGPEEAADDPRTGPPAVVFNPSKGADGEELRRLVTRTAHDVGMPDPLWFETTVEDPGLGQTRAALEQGASVIIAAGGDGTVRAVAEGLAGSGVPMGLLPLGTGNLLARNLELPMSSRRDMVVTALTGRNRTMDLGWLRTEPLAPDEAEKVHGRADASTARSAEMTESGEAAEGRFLDPSVPVDDDVRVEVGTLPVDTDDPDKEHVFLVIGGLGFDAAMVAGADDELKAKLGWMAYFVAGVRHLTGPRIRATVEFGDSGRRELVTARTILFANVGRLPGGVVLFPDAQLDDGWLDIAAIDTRGGIIGWADLLRKVTLQGVGIRKDLLPYSTGSINFRRSHEVVVRTEEPEHVQVDGDLVGYATTIYARVEPGALVVRTA</sequence>
<evidence type="ECO:0000259" key="2">
    <source>
        <dbReference type="PROSITE" id="PS50146"/>
    </source>
</evidence>
<feature type="region of interest" description="Disordered" evidence="1">
    <location>
        <begin position="185"/>
        <end position="217"/>
    </location>
</feature>
<protein>
    <submittedName>
        <fullName evidence="3">Diacylglycerol kinase</fullName>
    </submittedName>
</protein>
<dbReference type="SUPFAM" id="SSF111331">
    <property type="entry name" value="NAD kinase/diacylglycerol kinase-like"/>
    <property type="match status" value="1"/>
</dbReference>
<dbReference type="AlphaFoldDB" id="A0A5B8BYQ5"/>
<reference evidence="3 4" key="1">
    <citation type="submission" date="2019-05" db="EMBL/GenBank/DDBJ databases">
        <title>Georgenia *** sp. nov., and Georgenia *** sp. nov., isolated from the intestinal contents of plateau pika (Ochotona curzoniae) in the Qinghai-Tibet plateau of China.</title>
        <authorList>
            <person name="Tian Z."/>
        </authorList>
    </citation>
    <scope>NUCLEOTIDE SEQUENCE [LARGE SCALE GENOMIC DNA]</scope>
    <source>
        <strain evidence="3 4">Z443</strain>
    </source>
</reference>
<dbReference type="RefSeq" id="WP_139926900.1">
    <property type="nucleotide sequence ID" value="NZ_CP040915.1"/>
</dbReference>
<dbReference type="Gene3D" id="3.40.50.10330">
    <property type="entry name" value="Probable inorganic polyphosphate/atp-NAD kinase, domain 1"/>
    <property type="match status" value="1"/>
</dbReference>
<proteinExistence type="predicted"/>
<dbReference type="PANTHER" id="PTHR30492:SF0">
    <property type="entry name" value="METHYLGLYOXAL SYNTHASE"/>
    <property type="match status" value="1"/>
</dbReference>
<dbReference type="SMART" id="SM00046">
    <property type="entry name" value="DAGKc"/>
    <property type="match status" value="1"/>
</dbReference>
<dbReference type="PROSITE" id="PS50146">
    <property type="entry name" value="DAGK"/>
    <property type="match status" value="1"/>
</dbReference>
<accession>A0A5B8BYQ5</accession>
<gene>
    <name evidence="3" type="ORF">FE374_01365</name>
</gene>
<dbReference type="OrthoDB" id="3171056at2"/>
<dbReference type="Gene3D" id="2.60.200.40">
    <property type="match status" value="1"/>
</dbReference>
<dbReference type="GO" id="GO:0016301">
    <property type="term" value="F:kinase activity"/>
    <property type="evidence" value="ECO:0007669"/>
    <property type="project" value="UniProtKB-KW"/>
</dbReference>
<keyword evidence="3" id="KW-0808">Transferase</keyword>
<organism evidence="3 4">
    <name type="scientific">Georgenia yuyongxinii</name>
    <dbReference type="NCBI Taxonomy" id="2589797"/>
    <lineage>
        <taxon>Bacteria</taxon>
        <taxon>Bacillati</taxon>
        <taxon>Actinomycetota</taxon>
        <taxon>Actinomycetes</taxon>
        <taxon>Micrococcales</taxon>
        <taxon>Bogoriellaceae</taxon>
        <taxon>Georgenia</taxon>
    </lineage>
</organism>
<name>A0A5B8BYQ5_9MICO</name>
<keyword evidence="3" id="KW-0418">Kinase</keyword>
<dbReference type="InterPro" id="IPR004363">
    <property type="entry name" value="Methylgl_synth"/>
</dbReference>
<dbReference type="Proteomes" id="UP000314616">
    <property type="component" value="Chromosome"/>
</dbReference>
<dbReference type="InterPro" id="IPR017438">
    <property type="entry name" value="ATP-NAD_kinase_N"/>
</dbReference>
<feature type="domain" description="DAGKc" evidence="2">
    <location>
        <begin position="50"/>
        <end position="181"/>
    </location>
</feature>
<dbReference type="GO" id="GO:0019242">
    <property type="term" value="P:methylglyoxal biosynthetic process"/>
    <property type="evidence" value="ECO:0007669"/>
    <property type="project" value="InterPro"/>
</dbReference>
<dbReference type="Pfam" id="PF19279">
    <property type="entry name" value="YegS_C"/>
    <property type="match status" value="1"/>
</dbReference>
<feature type="region of interest" description="Disordered" evidence="1">
    <location>
        <begin position="34"/>
        <end position="54"/>
    </location>
</feature>
<evidence type="ECO:0000313" key="3">
    <source>
        <dbReference type="EMBL" id="QDC23458.1"/>
    </source>
</evidence>
<dbReference type="InterPro" id="IPR001206">
    <property type="entry name" value="Diacylglycerol_kinase_cat_dom"/>
</dbReference>